<evidence type="ECO:0000256" key="1">
    <source>
        <dbReference type="ARBA" id="ARBA00008950"/>
    </source>
</evidence>
<accession>A0A6M0H691</accession>
<dbReference type="InterPro" id="IPR000979">
    <property type="entry name" value="Phosphodiesterase_MJ0936/Vps29"/>
</dbReference>
<dbReference type="NCBIfam" id="NF006988">
    <property type="entry name" value="PRK09453.1"/>
    <property type="match status" value="1"/>
</dbReference>
<sequence length="181" mass="20731">MKLFFISDIHGSLKYCKLAIDAFIKENADYIIILGDVLYHGPRNPLPEEYNPKEVAKLLNNYSNRIISVRGNCDADVDQMLLEYPCMMDYSTILYDNKRFFLTHGHIYDEEKHPNICNGDVLVYGHTHVPVAKKENGIYILNPGSVAYPKKDSPNSYGILDKGIFYIKKLNGDIIKELKII</sequence>
<dbReference type="GO" id="GO:0016787">
    <property type="term" value="F:hydrolase activity"/>
    <property type="evidence" value="ECO:0007669"/>
    <property type="project" value="UniProtKB-UniRule"/>
</dbReference>
<dbReference type="NCBIfam" id="TIGR00040">
    <property type="entry name" value="yfcE"/>
    <property type="match status" value="1"/>
</dbReference>
<dbReference type="Pfam" id="PF12850">
    <property type="entry name" value="Metallophos_2"/>
    <property type="match status" value="1"/>
</dbReference>
<dbReference type="InterPro" id="IPR024654">
    <property type="entry name" value="Calcineurin-like_PHP_lpxH"/>
</dbReference>
<dbReference type="AlphaFoldDB" id="A0A6M0H691"/>
<dbReference type="SUPFAM" id="SSF56300">
    <property type="entry name" value="Metallo-dependent phosphatases"/>
    <property type="match status" value="1"/>
</dbReference>
<keyword evidence="2 4" id="KW-0479">Metal-binding</keyword>
<keyword evidence="7" id="KW-1185">Reference proteome</keyword>
<comment type="cofactor">
    <cofactor evidence="4">
        <name>a divalent metal cation</name>
        <dbReference type="ChEBI" id="CHEBI:60240"/>
    </cofactor>
</comment>
<proteinExistence type="inferred from homology"/>
<dbReference type="EC" id="3.1.4.-" evidence="4"/>
<dbReference type="InterPro" id="IPR020935">
    <property type="entry name" value="PdiEstase_YfcE_CS"/>
</dbReference>
<dbReference type="Gene3D" id="3.60.21.10">
    <property type="match status" value="1"/>
</dbReference>
<dbReference type="PANTHER" id="PTHR11124">
    <property type="entry name" value="VACUOLAR SORTING PROTEIN VPS29"/>
    <property type="match status" value="1"/>
</dbReference>
<dbReference type="GO" id="GO:0046872">
    <property type="term" value="F:metal ion binding"/>
    <property type="evidence" value="ECO:0007669"/>
    <property type="project" value="UniProtKB-KW"/>
</dbReference>
<keyword evidence="3 6" id="KW-0378">Hydrolase</keyword>
<evidence type="ECO:0000313" key="6">
    <source>
        <dbReference type="EMBL" id="NEU06240.1"/>
    </source>
</evidence>
<dbReference type="Proteomes" id="UP000481872">
    <property type="component" value="Unassembled WGS sequence"/>
</dbReference>
<comment type="similarity">
    <text evidence="1 4">Belongs to the metallophosphoesterase superfamily. YfcE family.</text>
</comment>
<dbReference type="EMBL" id="JAAGPU010000037">
    <property type="protein sequence ID" value="NEU06240.1"/>
    <property type="molecule type" value="Genomic_DNA"/>
</dbReference>
<evidence type="ECO:0000256" key="4">
    <source>
        <dbReference type="RuleBase" id="RU362039"/>
    </source>
</evidence>
<evidence type="ECO:0000259" key="5">
    <source>
        <dbReference type="Pfam" id="PF12850"/>
    </source>
</evidence>
<evidence type="ECO:0000256" key="3">
    <source>
        <dbReference type="ARBA" id="ARBA00022801"/>
    </source>
</evidence>
<comment type="caution">
    <text evidence="6">The sequence shown here is derived from an EMBL/GenBank/DDBJ whole genome shotgun (WGS) entry which is preliminary data.</text>
</comment>
<protein>
    <recommendedName>
        <fullName evidence="4">Phosphoesterase</fullName>
        <ecNumber evidence="4">3.1.4.-</ecNumber>
    </recommendedName>
</protein>
<dbReference type="PROSITE" id="PS01269">
    <property type="entry name" value="UPF0025"/>
    <property type="match status" value="1"/>
</dbReference>
<evidence type="ECO:0000313" key="7">
    <source>
        <dbReference type="Proteomes" id="UP000481872"/>
    </source>
</evidence>
<organism evidence="6 7">
    <name type="scientific">Clostridium senegalense</name>
    <dbReference type="NCBI Taxonomy" id="1465809"/>
    <lineage>
        <taxon>Bacteria</taxon>
        <taxon>Bacillati</taxon>
        <taxon>Bacillota</taxon>
        <taxon>Clostridia</taxon>
        <taxon>Eubacteriales</taxon>
        <taxon>Clostridiaceae</taxon>
        <taxon>Clostridium</taxon>
    </lineage>
</organism>
<dbReference type="InterPro" id="IPR029052">
    <property type="entry name" value="Metallo-depent_PP-like"/>
</dbReference>
<reference evidence="6 7" key="1">
    <citation type="submission" date="2020-02" db="EMBL/GenBank/DDBJ databases">
        <title>Genome assembly of a novel Clostridium senegalense strain.</title>
        <authorList>
            <person name="Gupta T.B."/>
            <person name="Jauregui R."/>
            <person name="Maclean P."/>
            <person name="Nawarathana A."/>
            <person name="Brightwell G."/>
        </authorList>
    </citation>
    <scope>NUCLEOTIDE SEQUENCE [LARGE SCALE GENOMIC DNA]</scope>
    <source>
        <strain evidence="6 7">AGRFS4</strain>
    </source>
</reference>
<gene>
    <name evidence="6" type="primary">yfcE</name>
    <name evidence="6" type="ORF">G3M99_15555</name>
</gene>
<name>A0A6M0H691_9CLOT</name>
<feature type="domain" description="Calcineurin-like phosphoesterase" evidence="5">
    <location>
        <begin position="1"/>
        <end position="161"/>
    </location>
</feature>
<evidence type="ECO:0000256" key="2">
    <source>
        <dbReference type="ARBA" id="ARBA00022723"/>
    </source>
</evidence>
<dbReference type="InterPro" id="IPR041802">
    <property type="entry name" value="MPP_YfcE"/>
</dbReference>
<dbReference type="CDD" id="cd00841">
    <property type="entry name" value="MPP_YfcE"/>
    <property type="match status" value="1"/>
</dbReference>
<dbReference type="RefSeq" id="WP_199870752.1">
    <property type="nucleotide sequence ID" value="NZ_JAAGPU010000037.1"/>
</dbReference>